<proteinExistence type="predicted"/>
<dbReference type="EMBL" id="AKCV02000015">
    <property type="protein sequence ID" value="TMS58947.1"/>
    <property type="molecule type" value="Genomic_DNA"/>
</dbReference>
<evidence type="ECO:0000313" key="2">
    <source>
        <dbReference type="Proteomes" id="UP000004277"/>
    </source>
</evidence>
<keyword evidence="1" id="KW-0489">Methyltransferase</keyword>
<reference evidence="1" key="1">
    <citation type="submission" date="2019-05" db="EMBL/GenBank/DDBJ databases">
        <title>Revised genome assembly of Burkholderiaceae (previously Ralstonia) sp. PBA.</title>
        <authorList>
            <person name="Gan H.M."/>
        </authorList>
    </citation>
    <scope>NUCLEOTIDE SEQUENCE</scope>
    <source>
        <strain evidence="1">PBA</strain>
    </source>
</reference>
<name>A0ACD3SRL6_9BURK</name>
<accession>A0ACD3SRL6</accession>
<keyword evidence="1" id="KW-0808">Transferase</keyword>
<sequence length="227" mass="26304">MHRYWQPKKSIECTVLQFLKQYRKAYLTKFARIFYSQFGEDVVLRSLIGKQKRGVYVDVGCFHPKRFSNTYFLYRRGWRGINIDMEEHKIALFNIARRGDHNVTAAVSDVSQPLYISTKRAHALESALSIDAVAGAEVIPRTLTSIIDESPYRNASIDVLSVDAEGHDINVLRSLDYSRYRPRIVIAEVLTKRIEEVLTSDVHVWLSQRGYLLRSWTICSLIYVLED</sequence>
<organism evidence="1 2">
    <name type="scientific">Imbroritus primus</name>
    <dbReference type="NCBI Taxonomy" id="3058603"/>
    <lineage>
        <taxon>Bacteria</taxon>
        <taxon>Pseudomonadati</taxon>
        <taxon>Pseudomonadota</taxon>
        <taxon>Betaproteobacteria</taxon>
        <taxon>Burkholderiales</taxon>
        <taxon>Burkholderiaceae</taxon>
        <taxon>Imbroritus</taxon>
    </lineage>
</organism>
<dbReference type="Proteomes" id="UP000004277">
    <property type="component" value="Unassembled WGS sequence"/>
</dbReference>
<evidence type="ECO:0000313" key="1">
    <source>
        <dbReference type="EMBL" id="TMS58947.1"/>
    </source>
</evidence>
<gene>
    <name evidence="1" type="ORF">MW7_007555</name>
</gene>
<protein>
    <submittedName>
        <fullName evidence="1">FkbM family methyltransferase</fullName>
    </submittedName>
</protein>
<keyword evidence="2" id="KW-1185">Reference proteome</keyword>
<comment type="caution">
    <text evidence="1">The sequence shown here is derived from an EMBL/GenBank/DDBJ whole genome shotgun (WGS) entry which is preliminary data.</text>
</comment>